<keyword evidence="3" id="KW-1185">Reference proteome</keyword>
<sequence length="95" mass="10611">MNRNVYAIGDAVKLKTDQHRSAESGRVCRIIAVLPSDRGEVQYRIRVGDEPHERRVLASDIEAPDTPMVTRPKTPTSHAGGTEPWFKASSIRTKK</sequence>
<dbReference type="EMBL" id="WUMK01000003">
    <property type="protein sequence ID" value="MXN45342.1"/>
    <property type="molecule type" value="Genomic_DNA"/>
</dbReference>
<evidence type="ECO:0000313" key="3">
    <source>
        <dbReference type="Proteomes" id="UP000435802"/>
    </source>
</evidence>
<dbReference type="OrthoDB" id="8282301at2"/>
<dbReference type="Proteomes" id="UP000435802">
    <property type="component" value="Unassembled WGS sequence"/>
</dbReference>
<protein>
    <submittedName>
        <fullName evidence="2">Cold-shock protein</fullName>
    </submittedName>
</protein>
<evidence type="ECO:0000313" key="2">
    <source>
        <dbReference type="EMBL" id="MXN45342.1"/>
    </source>
</evidence>
<name>A0A6N8SEG4_9HYPH</name>
<gene>
    <name evidence="2" type="ORF">GR138_09075</name>
</gene>
<organism evidence="2 3">
    <name type="scientific">Shinella kummerowiae</name>
    <dbReference type="NCBI Taxonomy" id="417745"/>
    <lineage>
        <taxon>Bacteria</taxon>
        <taxon>Pseudomonadati</taxon>
        <taxon>Pseudomonadota</taxon>
        <taxon>Alphaproteobacteria</taxon>
        <taxon>Hyphomicrobiales</taxon>
        <taxon>Rhizobiaceae</taxon>
        <taxon>Shinella</taxon>
    </lineage>
</organism>
<feature type="region of interest" description="Disordered" evidence="1">
    <location>
        <begin position="63"/>
        <end position="95"/>
    </location>
</feature>
<dbReference type="RefSeq" id="WP_160858546.1">
    <property type="nucleotide sequence ID" value="NZ_WUMK01000003.1"/>
</dbReference>
<evidence type="ECO:0000256" key="1">
    <source>
        <dbReference type="SAM" id="MobiDB-lite"/>
    </source>
</evidence>
<reference evidence="2 3" key="1">
    <citation type="submission" date="2019-12" db="EMBL/GenBank/DDBJ databases">
        <title>Shinella kummerowiae sp. nov., a symbiotic bacterium isolated from root nodules of the herbal legume Kummerowia stipulacea.</title>
        <authorList>
            <person name="Gao J."/>
        </authorList>
    </citation>
    <scope>NUCLEOTIDE SEQUENCE [LARGE SCALE GENOMIC DNA]</scope>
    <source>
        <strain evidence="2 3">CCBAU 25048</strain>
    </source>
</reference>
<comment type="caution">
    <text evidence="2">The sequence shown here is derived from an EMBL/GenBank/DDBJ whole genome shotgun (WGS) entry which is preliminary data.</text>
</comment>
<accession>A0A6N8SEG4</accession>
<dbReference type="AlphaFoldDB" id="A0A6N8SEG4"/>
<proteinExistence type="predicted"/>